<dbReference type="SMART" id="SM00225">
    <property type="entry name" value="BTB"/>
    <property type="match status" value="1"/>
</dbReference>
<dbReference type="FunFam" id="3.30.710.10:FF:000045">
    <property type="entry name" value="zinc finger and BTB domain-containing protein 10"/>
    <property type="match status" value="1"/>
</dbReference>
<dbReference type="InterPro" id="IPR011333">
    <property type="entry name" value="SKP1/BTB/POZ_sf"/>
</dbReference>
<feature type="domain" description="BTB" evidence="14">
    <location>
        <begin position="28"/>
        <end position="97"/>
    </location>
</feature>
<dbReference type="InterPro" id="IPR000210">
    <property type="entry name" value="BTB/POZ_dom"/>
</dbReference>
<evidence type="ECO:0000256" key="13">
    <source>
        <dbReference type="SAM" id="MobiDB-lite"/>
    </source>
</evidence>
<evidence type="ECO:0000256" key="10">
    <source>
        <dbReference type="ARBA" id="ARBA00023163"/>
    </source>
</evidence>
<keyword evidence="5" id="KW-0677">Repeat</keyword>
<dbReference type="InterPro" id="IPR013087">
    <property type="entry name" value="Znf_C2H2_type"/>
</dbReference>
<keyword evidence="4" id="KW-0479">Metal-binding</keyword>
<evidence type="ECO:0000256" key="9">
    <source>
        <dbReference type="ARBA" id="ARBA00023015"/>
    </source>
</evidence>
<keyword evidence="11" id="KW-0539">Nucleus</keyword>
<protein>
    <recommendedName>
        <fullName evidence="18">Zinc finger and BTB domain containing 10</fullName>
    </recommendedName>
</protein>
<feature type="domain" description="C2H2-type" evidence="15">
    <location>
        <begin position="403"/>
        <end position="430"/>
    </location>
</feature>
<dbReference type="SMART" id="SM00355">
    <property type="entry name" value="ZnF_C2H2"/>
    <property type="match status" value="2"/>
</dbReference>
<keyword evidence="3" id="KW-0597">Phosphoprotein</keyword>
<reference evidence="16 17" key="1">
    <citation type="journal article" date="2011" name="Nature">
        <title>A high-resolution map of human evolutionary constraint using 29 mammals.</title>
        <authorList>
            <person name="Lindblad-Toh K."/>
            <person name="Garber M."/>
            <person name="Zuk O."/>
            <person name="Lin M.F."/>
            <person name="Parker B.J."/>
            <person name="Washietl S."/>
            <person name="Kheradpour P."/>
            <person name="Ernst J."/>
            <person name="Jordan G."/>
            <person name="Mauceli E."/>
            <person name="Ward L.D."/>
            <person name="Lowe C.B."/>
            <person name="Holloway A.K."/>
            <person name="Clamp M."/>
            <person name="Gnerre S."/>
            <person name="Alfoldi J."/>
            <person name="Beal K."/>
            <person name="Chang J."/>
            <person name="Clawson H."/>
            <person name="Cuff J."/>
            <person name="Di Palma F."/>
            <person name="Fitzgerald S."/>
            <person name="Flicek P."/>
            <person name="Guttman M."/>
            <person name="Hubisz M.J."/>
            <person name="Jaffe D.B."/>
            <person name="Jungreis I."/>
            <person name="Kent W.J."/>
            <person name="Kostka D."/>
            <person name="Lara M."/>
            <person name="Martins A.L."/>
            <person name="Massingham T."/>
            <person name="Moltke I."/>
            <person name="Raney B.J."/>
            <person name="Rasmussen M.D."/>
            <person name="Robinson J."/>
            <person name="Stark A."/>
            <person name="Vilella A.J."/>
            <person name="Wen J."/>
            <person name="Xie X."/>
            <person name="Zody M.C."/>
            <person name="Baldwin J."/>
            <person name="Bloom T."/>
            <person name="Chin C.W."/>
            <person name="Heiman D."/>
            <person name="Nicol R."/>
            <person name="Nusbaum C."/>
            <person name="Young S."/>
            <person name="Wilkinson J."/>
            <person name="Worley K.C."/>
            <person name="Kovar C.L."/>
            <person name="Muzny D.M."/>
            <person name="Gibbs R.A."/>
            <person name="Cree A."/>
            <person name="Dihn H.H."/>
            <person name="Fowler G."/>
            <person name="Jhangiani S."/>
            <person name="Joshi V."/>
            <person name="Lee S."/>
            <person name="Lewis L.R."/>
            <person name="Nazareth L.V."/>
            <person name="Okwuonu G."/>
            <person name="Santibanez J."/>
            <person name="Warren W.C."/>
            <person name="Mardis E.R."/>
            <person name="Weinstock G.M."/>
            <person name="Wilson R.K."/>
            <person name="Delehaunty K."/>
            <person name="Dooling D."/>
            <person name="Fronik C."/>
            <person name="Fulton L."/>
            <person name="Fulton B."/>
            <person name="Graves T."/>
            <person name="Minx P."/>
            <person name="Sodergren E."/>
            <person name="Birney E."/>
            <person name="Margulies E.H."/>
            <person name="Herrero J."/>
            <person name="Green E.D."/>
            <person name="Haussler D."/>
            <person name="Siepel A."/>
            <person name="Goldman N."/>
            <person name="Pollard K.S."/>
            <person name="Pedersen J.S."/>
            <person name="Lander E.S."/>
            <person name="Kellis M."/>
        </authorList>
    </citation>
    <scope>NUCLEOTIDE SEQUENCE [LARGE SCALE GENOMIC DNA]</scope>
</reference>
<sequence>FNSRPNENSYCYQLLRQLNEQRKKGILCDVSIVVSGKIFKAHKNILVAGSRFFKTLYCFSNKESPNQNNTTHLDIAAVQGFSIILDFLYSGNLVLTSQNAIEVMTVASYLQMSEVVQTCQNFIKDALNISLKSEAPESMVVDYNNRKPVSRDGLSSSRDQKIASFWATRNLTNLASNAKTENDGCNVDESQMENYQMNDSGWVQDGSPELAESEAPSQTKVFIWNNMGSQGIQETGNKTRRKNQTPKRFIYNIPPNDETSLEVCSVMQPPVAFPEEGMSFIKEEPDLDGALLPGPDCDRNANANVLAEASLGQDAGDAGTSHAFKYGLTPGPSSDFKYGLPPGAANDFKDGLWPESWPKQETWGNGESSLNRNKLECPHCTYVAKYRRTLKRHLLTHTGVRSFSCEICGKLFTRREHVKRHSLVHKKDKKYKCMVCEKIFILASSVGTRHGSRRHGICVECANKPRPGRQEGVDQGQETDFPRDEEYEENEGGEAEEELADEGED</sequence>
<keyword evidence="2" id="KW-1017">Isopeptide bond</keyword>
<evidence type="ECO:0000256" key="1">
    <source>
        <dbReference type="ARBA" id="ARBA00004123"/>
    </source>
</evidence>
<dbReference type="SUPFAM" id="SSF54695">
    <property type="entry name" value="POZ domain"/>
    <property type="match status" value="1"/>
</dbReference>
<keyword evidence="8" id="KW-0832">Ubl conjugation</keyword>
<evidence type="ECO:0000259" key="14">
    <source>
        <dbReference type="PROSITE" id="PS50097"/>
    </source>
</evidence>
<proteinExistence type="predicted"/>
<evidence type="ECO:0008006" key="18">
    <source>
        <dbReference type="Google" id="ProtNLM"/>
    </source>
</evidence>
<dbReference type="InterPro" id="IPR050457">
    <property type="entry name" value="ZnFinger_BTB_dom_contain"/>
</dbReference>
<evidence type="ECO:0000256" key="4">
    <source>
        <dbReference type="ARBA" id="ARBA00022723"/>
    </source>
</evidence>
<dbReference type="HOGENOM" id="CLU_022356_1_1_1"/>
<dbReference type="Gene3D" id="3.30.160.60">
    <property type="entry name" value="Classic Zinc Finger"/>
    <property type="match status" value="2"/>
</dbReference>
<dbReference type="PANTHER" id="PTHR46105">
    <property type="entry name" value="AGAP004733-PA"/>
    <property type="match status" value="1"/>
</dbReference>
<dbReference type="GeneTree" id="ENSGT00940000157988"/>
<dbReference type="Pfam" id="PF00651">
    <property type="entry name" value="BTB"/>
    <property type="match status" value="1"/>
</dbReference>
<evidence type="ECO:0000313" key="16">
    <source>
        <dbReference type="Ensembl" id="ENSMLUP00000013597.2"/>
    </source>
</evidence>
<reference evidence="16" key="2">
    <citation type="submission" date="2025-08" db="UniProtKB">
        <authorList>
            <consortium name="Ensembl"/>
        </authorList>
    </citation>
    <scope>IDENTIFICATION</scope>
</reference>
<evidence type="ECO:0000256" key="3">
    <source>
        <dbReference type="ARBA" id="ARBA00022553"/>
    </source>
</evidence>
<dbReference type="InterPro" id="IPR036236">
    <property type="entry name" value="Znf_C2H2_sf"/>
</dbReference>
<evidence type="ECO:0000256" key="7">
    <source>
        <dbReference type="ARBA" id="ARBA00022833"/>
    </source>
</evidence>
<keyword evidence="9" id="KW-0805">Transcription regulation</keyword>
<dbReference type="PROSITE" id="PS00028">
    <property type="entry name" value="ZINC_FINGER_C2H2_1"/>
    <property type="match status" value="1"/>
</dbReference>
<evidence type="ECO:0000256" key="6">
    <source>
        <dbReference type="ARBA" id="ARBA00022771"/>
    </source>
</evidence>
<feature type="region of interest" description="Disordered" evidence="13">
    <location>
        <begin position="463"/>
        <end position="505"/>
    </location>
</feature>
<comment type="subcellular location">
    <subcellularLocation>
        <location evidence="1">Nucleus</location>
    </subcellularLocation>
</comment>
<dbReference type="eggNOG" id="KOG1721">
    <property type="taxonomic scope" value="Eukaryota"/>
</dbReference>
<dbReference type="AlphaFoldDB" id="G1PR52"/>
<dbReference type="PANTHER" id="PTHR46105:SF24">
    <property type="entry name" value="ZINC FINGER AND BTB DOMAIN CONTAINING 10"/>
    <property type="match status" value="1"/>
</dbReference>
<feature type="compositionally biased region" description="Acidic residues" evidence="13">
    <location>
        <begin position="483"/>
        <end position="505"/>
    </location>
</feature>
<feature type="domain" description="C2H2-type" evidence="15">
    <location>
        <begin position="375"/>
        <end position="402"/>
    </location>
</feature>
<evidence type="ECO:0000259" key="15">
    <source>
        <dbReference type="PROSITE" id="PS50157"/>
    </source>
</evidence>
<dbReference type="InParanoid" id="G1PR52"/>
<dbReference type="SUPFAM" id="SSF57667">
    <property type="entry name" value="beta-beta-alpha zinc fingers"/>
    <property type="match status" value="1"/>
</dbReference>
<keyword evidence="7" id="KW-0862">Zinc</keyword>
<dbReference type="Gene3D" id="3.30.710.10">
    <property type="entry name" value="Potassium Channel Kv1.1, Chain A"/>
    <property type="match status" value="1"/>
</dbReference>
<evidence type="ECO:0000256" key="5">
    <source>
        <dbReference type="ARBA" id="ARBA00022737"/>
    </source>
</evidence>
<organism evidence="16 17">
    <name type="scientific">Myotis lucifugus</name>
    <name type="common">Little brown bat</name>
    <dbReference type="NCBI Taxonomy" id="59463"/>
    <lineage>
        <taxon>Eukaryota</taxon>
        <taxon>Metazoa</taxon>
        <taxon>Chordata</taxon>
        <taxon>Craniata</taxon>
        <taxon>Vertebrata</taxon>
        <taxon>Euteleostomi</taxon>
        <taxon>Mammalia</taxon>
        <taxon>Eutheria</taxon>
        <taxon>Laurasiatheria</taxon>
        <taxon>Chiroptera</taxon>
        <taxon>Yangochiroptera</taxon>
        <taxon>Vespertilionidae</taxon>
        <taxon>Myotis</taxon>
    </lineage>
</organism>
<keyword evidence="6 12" id="KW-0863">Zinc-finger</keyword>
<dbReference type="Proteomes" id="UP000001074">
    <property type="component" value="Unassembled WGS sequence"/>
</dbReference>
<dbReference type="GO" id="GO:0000978">
    <property type="term" value="F:RNA polymerase II cis-regulatory region sequence-specific DNA binding"/>
    <property type="evidence" value="ECO:0007669"/>
    <property type="project" value="TreeGrafter"/>
</dbReference>
<evidence type="ECO:0000256" key="11">
    <source>
        <dbReference type="ARBA" id="ARBA00023242"/>
    </source>
</evidence>
<dbReference type="GO" id="GO:0008270">
    <property type="term" value="F:zinc ion binding"/>
    <property type="evidence" value="ECO:0007669"/>
    <property type="project" value="UniProtKB-KW"/>
</dbReference>
<evidence type="ECO:0000313" key="17">
    <source>
        <dbReference type="Proteomes" id="UP000001074"/>
    </source>
</evidence>
<dbReference type="PROSITE" id="PS50097">
    <property type="entry name" value="BTB"/>
    <property type="match status" value="1"/>
</dbReference>
<evidence type="ECO:0000256" key="8">
    <source>
        <dbReference type="ARBA" id="ARBA00022843"/>
    </source>
</evidence>
<keyword evidence="17" id="KW-1185">Reference proteome</keyword>
<dbReference type="OMA" id="MECADSH"/>
<reference evidence="16" key="3">
    <citation type="submission" date="2025-09" db="UniProtKB">
        <authorList>
            <consortium name="Ensembl"/>
        </authorList>
    </citation>
    <scope>IDENTIFICATION</scope>
</reference>
<name>G1PR52_MYOLU</name>
<dbReference type="Ensembl" id="ENSMLUT00000014935.2">
    <property type="protein sequence ID" value="ENSMLUP00000013597.2"/>
    <property type="gene ID" value="ENSMLUG00000014934.2"/>
</dbReference>
<dbReference type="EMBL" id="AAPE02056461">
    <property type="status" value="NOT_ANNOTATED_CDS"/>
    <property type="molecule type" value="Genomic_DNA"/>
</dbReference>
<dbReference type="GO" id="GO:0000981">
    <property type="term" value="F:DNA-binding transcription factor activity, RNA polymerase II-specific"/>
    <property type="evidence" value="ECO:0007669"/>
    <property type="project" value="TreeGrafter"/>
</dbReference>
<evidence type="ECO:0000256" key="2">
    <source>
        <dbReference type="ARBA" id="ARBA00022499"/>
    </source>
</evidence>
<keyword evidence="10" id="KW-0804">Transcription</keyword>
<dbReference type="GO" id="GO:0005634">
    <property type="term" value="C:nucleus"/>
    <property type="evidence" value="ECO:0007669"/>
    <property type="project" value="UniProtKB-SubCell"/>
</dbReference>
<dbReference type="Pfam" id="PF00096">
    <property type="entry name" value="zf-C2H2"/>
    <property type="match status" value="1"/>
</dbReference>
<gene>
    <name evidence="16" type="primary">LOC102439097</name>
</gene>
<dbReference type="STRING" id="59463.ENSMLUP00000013597"/>
<dbReference type="PROSITE" id="PS50157">
    <property type="entry name" value="ZINC_FINGER_C2H2_2"/>
    <property type="match status" value="2"/>
</dbReference>
<accession>G1PR52</accession>
<evidence type="ECO:0000256" key="12">
    <source>
        <dbReference type="PROSITE-ProRule" id="PRU00042"/>
    </source>
</evidence>